<dbReference type="PANTHER" id="PTHR46656">
    <property type="entry name" value="PUTATIVE-RELATED"/>
    <property type="match status" value="1"/>
</dbReference>
<keyword evidence="2" id="KW-1185">Reference proteome</keyword>
<dbReference type="Proteomes" id="UP000238937">
    <property type="component" value="Unassembled WGS sequence"/>
</dbReference>
<dbReference type="GO" id="GO:0016740">
    <property type="term" value="F:transferase activity"/>
    <property type="evidence" value="ECO:0007669"/>
    <property type="project" value="UniProtKB-KW"/>
</dbReference>
<protein>
    <submittedName>
        <fullName evidence="1">Glycosyl transferase</fullName>
    </submittedName>
</protein>
<dbReference type="OrthoDB" id="7847955at2"/>
<dbReference type="EMBL" id="PVWO01000016">
    <property type="protein sequence ID" value="PSB59039.1"/>
    <property type="molecule type" value="Genomic_DNA"/>
</dbReference>
<reference evidence="1 2" key="1">
    <citation type="submission" date="2018-03" db="EMBL/GenBank/DDBJ databases">
        <title>The ancient ancestry and fast evolution of plastids.</title>
        <authorList>
            <person name="Moore K.R."/>
            <person name="Magnabosco C."/>
            <person name="Momper L."/>
            <person name="Gold D.A."/>
            <person name="Bosak T."/>
            <person name="Fournier G.P."/>
        </authorList>
    </citation>
    <scope>NUCLEOTIDE SEQUENCE [LARGE SCALE GENOMIC DNA]</scope>
    <source>
        <strain evidence="1 2">CCALA 037</strain>
    </source>
</reference>
<dbReference type="Pfam" id="PF13692">
    <property type="entry name" value="Glyco_trans_1_4"/>
    <property type="match status" value="1"/>
</dbReference>
<gene>
    <name evidence="1" type="ORF">C7B77_02475</name>
</gene>
<name>A0A2T1GMD7_9CYAN</name>
<dbReference type="Gene3D" id="3.40.50.2000">
    <property type="entry name" value="Glycogen Phosphorylase B"/>
    <property type="match status" value="1"/>
</dbReference>
<dbReference type="RefSeq" id="WP_106299986.1">
    <property type="nucleotide sequence ID" value="NZ_PVWO01000016.1"/>
</dbReference>
<organism evidence="1 2">
    <name type="scientific">Chamaesiphon polymorphus CCALA 037</name>
    <dbReference type="NCBI Taxonomy" id="2107692"/>
    <lineage>
        <taxon>Bacteria</taxon>
        <taxon>Bacillati</taxon>
        <taxon>Cyanobacteriota</taxon>
        <taxon>Cyanophyceae</taxon>
        <taxon>Gomontiellales</taxon>
        <taxon>Chamaesiphonaceae</taxon>
        <taxon>Chamaesiphon</taxon>
    </lineage>
</organism>
<evidence type="ECO:0000313" key="1">
    <source>
        <dbReference type="EMBL" id="PSB59039.1"/>
    </source>
</evidence>
<dbReference type="PANTHER" id="PTHR46656:SF3">
    <property type="entry name" value="PUTATIVE-RELATED"/>
    <property type="match status" value="1"/>
</dbReference>
<keyword evidence="1" id="KW-0808">Transferase</keyword>
<sequence>MNIGIVTMWFERGAAYVSRQYRQVLAQNHDVFIYARVGEYRQGDPIWDDEKVTWGKPSYLPVPTAIDRQDFESWIKQKKIDIVFFNEQQWWEPLSWCLELGVKTGAYIDYYTEETIPFFSVYDFLICNTQRHYAAFDWHPQAFYVPWGTDINLFKPQSFEPVNSDKVTFFHSCGYDPKRKGTNFIIQAFKDMSRSAKLIVHSQVDLIKAFPEHQQIIEDLESKGLLEYVRKTVPAPGLYHLGDIFVNASLLEGIGLPLIESQACGLPLITCNHPPMNEFIIPETGKGIEIDRLWSRNDGYYWPQCSPNIQNFTEILDDYAGQIANIRNLKATTRSCAEQKFNWLDRADAINSIFEKASIDTTRKQETIDKAIGFEKNRQGVAYRFANSYPWAWNLYSKWRYGN</sequence>
<dbReference type="AlphaFoldDB" id="A0A2T1GMD7"/>
<dbReference type="SUPFAM" id="SSF53756">
    <property type="entry name" value="UDP-Glycosyltransferase/glycogen phosphorylase"/>
    <property type="match status" value="1"/>
</dbReference>
<proteinExistence type="predicted"/>
<accession>A0A2T1GMD7</accession>
<evidence type="ECO:0000313" key="2">
    <source>
        <dbReference type="Proteomes" id="UP000238937"/>
    </source>
</evidence>
<comment type="caution">
    <text evidence="1">The sequence shown here is derived from an EMBL/GenBank/DDBJ whole genome shotgun (WGS) entry which is preliminary data.</text>
</comment>